<name>A0A1D3CVE5_9EIME</name>
<evidence type="ECO:0000313" key="2">
    <source>
        <dbReference type="Proteomes" id="UP000095192"/>
    </source>
</evidence>
<dbReference type="PROSITE" id="PS00018">
    <property type="entry name" value="EF_HAND_1"/>
    <property type="match status" value="1"/>
</dbReference>
<dbReference type="VEuPathDB" id="ToxoDB:LOC34619385"/>
<keyword evidence="2" id="KW-1185">Reference proteome</keyword>
<dbReference type="SUPFAM" id="SSF47473">
    <property type="entry name" value="EF-hand"/>
    <property type="match status" value="1"/>
</dbReference>
<dbReference type="Gene3D" id="1.10.238.10">
    <property type="entry name" value="EF-hand"/>
    <property type="match status" value="1"/>
</dbReference>
<proteinExistence type="predicted"/>
<protein>
    <submittedName>
        <fullName evidence="1">EF hand domain-containing protein</fullName>
    </submittedName>
</protein>
<dbReference type="InterPro" id="IPR018247">
    <property type="entry name" value="EF_Hand_1_Ca_BS"/>
</dbReference>
<dbReference type="CDD" id="cd00051">
    <property type="entry name" value="EFh"/>
    <property type="match status" value="1"/>
</dbReference>
<dbReference type="SMART" id="SM00054">
    <property type="entry name" value="EFh"/>
    <property type="match status" value="2"/>
</dbReference>
<dbReference type="Proteomes" id="UP000095192">
    <property type="component" value="Unassembled WGS sequence"/>
</dbReference>
<dbReference type="VEuPathDB" id="ToxoDB:cyc_02545"/>
<dbReference type="InterPro" id="IPR011992">
    <property type="entry name" value="EF-hand-dom_pair"/>
</dbReference>
<dbReference type="PROSITE" id="PS50222">
    <property type="entry name" value="EF_HAND_2"/>
    <property type="match status" value="2"/>
</dbReference>
<reference evidence="1 2" key="1">
    <citation type="journal article" date="2016" name="BMC Genomics">
        <title>Comparative genomics reveals Cyclospora cayetanensis possesses coccidia-like metabolism and invasion components but unique surface antigens.</title>
        <authorList>
            <person name="Liu S."/>
            <person name="Wang L."/>
            <person name="Zheng H."/>
            <person name="Xu Z."/>
            <person name="Roellig D.M."/>
            <person name="Li N."/>
            <person name="Frace M.A."/>
            <person name="Tang K."/>
            <person name="Arrowood M.J."/>
            <person name="Moss D.M."/>
            <person name="Zhang L."/>
            <person name="Feng Y."/>
            <person name="Xiao L."/>
        </authorList>
    </citation>
    <scope>NUCLEOTIDE SEQUENCE [LARGE SCALE GENOMIC DNA]</scope>
    <source>
        <strain evidence="1 2">CHN_HEN01</strain>
    </source>
</reference>
<dbReference type="EMBL" id="JROU02001807">
    <property type="protein sequence ID" value="OEH75168.1"/>
    <property type="molecule type" value="Genomic_DNA"/>
</dbReference>
<accession>A0A1D3CVE5</accession>
<evidence type="ECO:0000313" key="1">
    <source>
        <dbReference type="EMBL" id="OEH75168.1"/>
    </source>
</evidence>
<comment type="caution">
    <text evidence="1">The sequence shown here is derived from an EMBL/GenBank/DDBJ whole genome shotgun (WGS) entry which is preliminary data.</text>
</comment>
<dbReference type="InterPro" id="IPR002048">
    <property type="entry name" value="EF_hand_dom"/>
</dbReference>
<gene>
    <name evidence="1" type="ORF">cyc_02545</name>
</gene>
<dbReference type="AlphaFoldDB" id="A0A1D3CVE5"/>
<dbReference type="OrthoDB" id="191686at2759"/>
<sequence length="323" mass="36088">MEDSGERLREVSISLSVDDEQTGQHPLLQHSADEESQHGSEDYPPKGDSKSPEIQKDKEIMKAALARGHLMARKAARKGYEKSKLFVANQYTLFKQDAKRGPKIIRWMSIVACILLLPGIFVDLITMALTLSPAEVLTDIYGILGSVLVLAAEFSRKSTRFGVRAMLHYYVRFVEFSAGRGMVQLYVASTCVSLHNLLNLLKFLPGVALLLCGIVNIIWGTYAACKLNSMLARLRDAEGGDVGSKPMTEQLDLIERKFEAMDRRGDGLLSKDDLREAVVEMNLMMDALELDAVFEYMDKDGNGFISKDEFESWWLANKGVKVL</sequence>
<organism evidence="1 2">
    <name type="scientific">Cyclospora cayetanensis</name>
    <dbReference type="NCBI Taxonomy" id="88456"/>
    <lineage>
        <taxon>Eukaryota</taxon>
        <taxon>Sar</taxon>
        <taxon>Alveolata</taxon>
        <taxon>Apicomplexa</taxon>
        <taxon>Conoidasida</taxon>
        <taxon>Coccidia</taxon>
        <taxon>Eucoccidiorida</taxon>
        <taxon>Eimeriorina</taxon>
        <taxon>Eimeriidae</taxon>
        <taxon>Cyclospora</taxon>
    </lineage>
</organism>
<dbReference type="GO" id="GO:0005509">
    <property type="term" value="F:calcium ion binding"/>
    <property type="evidence" value="ECO:0007669"/>
    <property type="project" value="InterPro"/>
</dbReference>
<dbReference type="GeneID" id="34619385"/>
<dbReference type="Pfam" id="PF13499">
    <property type="entry name" value="EF-hand_7"/>
    <property type="match status" value="1"/>
</dbReference>